<dbReference type="EMBL" id="CACVKT020009846">
    <property type="protein sequence ID" value="CAC5423700.1"/>
    <property type="molecule type" value="Genomic_DNA"/>
</dbReference>
<feature type="domain" description="Dynamin N-terminal" evidence="2">
    <location>
        <begin position="273"/>
        <end position="407"/>
    </location>
</feature>
<evidence type="ECO:0000259" key="2">
    <source>
        <dbReference type="Pfam" id="PF00350"/>
    </source>
</evidence>
<dbReference type="PANTHER" id="PTHR26392:SF92">
    <property type="entry name" value="PROTEIN KINASE DOMAIN-CONTAINING PROTEIN"/>
    <property type="match status" value="1"/>
</dbReference>
<sequence length="709" mass="81781">MEHTCIKIIYILLTLTVIRTFELKCPEELQRTLRGRYFCYKSPENRYSCLFDQDSHVYKESCKERLDYVRPGQKYVISGSRRNTNCSSLKYQPFKFWSNRLSQCVFEKSTCSGIGQIVFRNGSFMSDRTCRCDYTAGYAFVTEPRNKCFCVPTEEDCMCYIVNCPRNMQLTQGKDQKVTKNVLGKSVVTGLILVYNFTTQNVMTEAKIERQTDNISPEEAVEKLRIIIELLEQFLSNREFDKDFQEELSAACPNYTNVLQTYKRDLLKNDCGIVIAGETSAGKTTLINLLVGKKMFVTSNVAATGTVCRIRNSKSMLLKIYSKDERLIDKETADDLNVLKRLIKKYTDVERNPPEMVDVFLPVPILKGNVIIVDTPGIGENDKLSDILMDFLTHAVSFVFIINAKNAGGIHEDRVMFIQKFAINAEMGILSRINLLEISDDDRKKTILKTQETIQKLTTVSHEKMMEAKGYKTEVITKLAEKLLSYLHSDNVRNDILNPPSRKRINLEPIVSFRKEVFTRINMGISKWCEGEDVILIIQEIESKMKTLLLDVESIIRIIEEDLTGFSRSIQDVSFTVFTRSALRMTFISNGICFIKLVKLVLNRPSLDNRQLMKEKQADNMYEECLSTFTYDHIRSCFEDNFGTEYDRVISRVFEYEILQKIIGLKLRINKRRFELSDNKKKTQSFTVLNGLVNEIKTKIDEFKAVAQL</sequence>
<dbReference type="SUPFAM" id="SSF52540">
    <property type="entry name" value="P-loop containing nucleoside triphosphate hydrolases"/>
    <property type="match status" value="1"/>
</dbReference>
<evidence type="ECO:0000313" key="3">
    <source>
        <dbReference type="EMBL" id="CAC5423700.1"/>
    </source>
</evidence>
<dbReference type="OrthoDB" id="8927528at2759"/>
<dbReference type="Pfam" id="PF00350">
    <property type="entry name" value="Dynamin_N"/>
    <property type="match status" value="1"/>
</dbReference>
<keyword evidence="1" id="KW-0732">Signal</keyword>
<proteinExistence type="predicted"/>
<reference evidence="3 4" key="1">
    <citation type="submission" date="2020-06" db="EMBL/GenBank/DDBJ databases">
        <authorList>
            <person name="Li R."/>
            <person name="Bekaert M."/>
        </authorList>
    </citation>
    <scope>NUCLEOTIDE SEQUENCE [LARGE SCALE GENOMIC DNA]</scope>
    <source>
        <strain evidence="4">wild</strain>
    </source>
</reference>
<dbReference type="InterPro" id="IPR045063">
    <property type="entry name" value="Dynamin_N"/>
</dbReference>
<keyword evidence="4" id="KW-1185">Reference proteome</keyword>
<dbReference type="Proteomes" id="UP000507470">
    <property type="component" value="Unassembled WGS sequence"/>
</dbReference>
<dbReference type="InterPro" id="IPR027417">
    <property type="entry name" value="P-loop_NTPase"/>
</dbReference>
<gene>
    <name evidence="3" type="ORF">MCOR_55670</name>
</gene>
<organism evidence="3 4">
    <name type="scientific">Mytilus coruscus</name>
    <name type="common">Sea mussel</name>
    <dbReference type="NCBI Taxonomy" id="42192"/>
    <lineage>
        <taxon>Eukaryota</taxon>
        <taxon>Metazoa</taxon>
        <taxon>Spiralia</taxon>
        <taxon>Lophotrochozoa</taxon>
        <taxon>Mollusca</taxon>
        <taxon>Bivalvia</taxon>
        <taxon>Autobranchia</taxon>
        <taxon>Pteriomorphia</taxon>
        <taxon>Mytilida</taxon>
        <taxon>Mytiloidea</taxon>
        <taxon>Mytilidae</taxon>
        <taxon>Mytilinae</taxon>
        <taxon>Mytilus</taxon>
    </lineage>
</organism>
<dbReference type="AlphaFoldDB" id="A0A6J8ETA2"/>
<protein>
    <recommendedName>
        <fullName evidence="2">Dynamin N-terminal domain-containing protein</fullName>
    </recommendedName>
</protein>
<feature type="signal peptide" evidence="1">
    <location>
        <begin position="1"/>
        <end position="20"/>
    </location>
</feature>
<dbReference type="Gene3D" id="3.40.50.300">
    <property type="entry name" value="P-loop containing nucleotide triphosphate hydrolases"/>
    <property type="match status" value="1"/>
</dbReference>
<accession>A0A6J8ETA2</accession>
<name>A0A6J8ETA2_MYTCO</name>
<dbReference type="PANTHER" id="PTHR26392">
    <property type="entry name" value="MITOGEN-ACTIVATED PROTEIN KINASE KINASE KINASE 7-RELATED"/>
    <property type="match status" value="1"/>
</dbReference>
<feature type="chain" id="PRO_5026911446" description="Dynamin N-terminal domain-containing protein" evidence="1">
    <location>
        <begin position="21"/>
        <end position="709"/>
    </location>
</feature>
<evidence type="ECO:0000256" key="1">
    <source>
        <dbReference type="SAM" id="SignalP"/>
    </source>
</evidence>
<evidence type="ECO:0000313" key="4">
    <source>
        <dbReference type="Proteomes" id="UP000507470"/>
    </source>
</evidence>